<dbReference type="RefSeq" id="XP_014551499.1">
    <property type="nucleotide sequence ID" value="XM_014696013.1"/>
</dbReference>
<evidence type="ECO:0000313" key="1">
    <source>
        <dbReference type="EMBL" id="EUN21919.1"/>
    </source>
</evidence>
<gene>
    <name evidence="1" type="ORF">COCVIDRAFT_42209</name>
</gene>
<protein>
    <recommendedName>
        <fullName evidence="3">Protein kinase domain-containing protein</fullName>
    </recommendedName>
</protein>
<dbReference type="GeneID" id="26257270"/>
<dbReference type="InterPro" id="IPR011009">
    <property type="entry name" value="Kinase-like_dom_sf"/>
</dbReference>
<name>W7E438_BIPV3</name>
<accession>W7E438</accession>
<dbReference type="SUPFAM" id="SSF56112">
    <property type="entry name" value="Protein kinase-like (PK-like)"/>
    <property type="match status" value="1"/>
</dbReference>
<keyword evidence="2" id="KW-1185">Reference proteome</keyword>
<organism evidence="1 2">
    <name type="scientific">Bipolaris victoriae (strain FI3)</name>
    <name type="common">Victoria blight of oats agent</name>
    <name type="synonym">Cochliobolus victoriae</name>
    <dbReference type="NCBI Taxonomy" id="930091"/>
    <lineage>
        <taxon>Eukaryota</taxon>
        <taxon>Fungi</taxon>
        <taxon>Dikarya</taxon>
        <taxon>Ascomycota</taxon>
        <taxon>Pezizomycotina</taxon>
        <taxon>Dothideomycetes</taxon>
        <taxon>Pleosporomycetidae</taxon>
        <taxon>Pleosporales</taxon>
        <taxon>Pleosporineae</taxon>
        <taxon>Pleosporaceae</taxon>
        <taxon>Bipolaris</taxon>
    </lineage>
</organism>
<evidence type="ECO:0000313" key="2">
    <source>
        <dbReference type="Proteomes" id="UP000054337"/>
    </source>
</evidence>
<dbReference type="Proteomes" id="UP000054337">
    <property type="component" value="Unassembled WGS sequence"/>
</dbReference>
<proteinExistence type="predicted"/>
<dbReference type="AlphaFoldDB" id="W7E438"/>
<sequence length="306" mass="33718">MDSKRLTIFPRTTNGVKDANTINRRGGYTELSALKRKLNREDGLLERKLPKPTPSLQVKRKNFTPLDEDPGRHYRCIHIVDPEGERPYCLAQEIASAATENAYRVVMIRRSLDKSIYGLGDSNPNLLNIVSVFRFQGSLFTVFDRPGFPLSEIAMSHSPPLGLAEVRTISVEALAGICAVYTAGLCLPFIGVDDITISASNGRVKVALDRATLQETTAHDKATAFGTMLDNLVSHIPDSSALQQSQDLLAFIQHTNERSYPELKKESFLKDPLPTASLIPFVLNAQITVFPVEHVTKAVITDLGTS</sequence>
<evidence type="ECO:0008006" key="3">
    <source>
        <dbReference type="Google" id="ProtNLM"/>
    </source>
</evidence>
<dbReference type="HOGENOM" id="CLU_915290_0_0_1"/>
<reference evidence="1 2" key="1">
    <citation type="journal article" date="2013" name="PLoS Genet.">
        <title>Comparative genome structure, secondary metabolite, and effector coding capacity across Cochliobolus pathogens.</title>
        <authorList>
            <person name="Condon B.J."/>
            <person name="Leng Y."/>
            <person name="Wu D."/>
            <person name="Bushley K.E."/>
            <person name="Ohm R.A."/>
            <person name="Otillar R."/>
            <person name="Martin J."/>
            <person name="Schackwitz W."/>
            <person name="Grimwood J."/>
            <person name="MohdZainudin N."/>
            <person name="Xue C."/>
            <person name="Wang R."/>
            <person name="Manning V.A."/>
            <person name="Dhillon B."/>
            <person name="Tu Z.J."/>
            <person name="Steffenson B.J."/>
            <person name="Salamov A."/>
            <person name="Sun H."/>
            <person name="Lowry S."/>
            <person name="LaButti K."/>
            <person name="Han J."/>
            <person name="Copeland A."/>
            <person name="Lindquist E."/>
            <person name="Barry K."/>
            <person name="Schmutz J."/>
            <person name="Baker S.E."/>
            <person name="Ciuffetti L.M."/>
            <person name="Grigoriev I.V."/>
            <person name="Zhong S."/>
            <person name="Turgeon B.G."/>
        </authorList>
    </citation>
    <scope>NUCLEOTIDE SEQUENCE [LARGE SCALE GENOMIC DNA]</scope>
    <source>
        <strain evidence="1 2">FI3</strain>
    </source>
</reference>
<dbReference type="EMBL" id="KI968828">
    <property type="protein sequence ID" value="EUN21919.1"/>
    <property type="molecule type" value="Genomic_DNA"/>
</dbReference>
<dbReference type="OrthoDB" id="3687865at2759"/>